<evidence type="ECO:0000313" key="2">
    <source>
        <dbReference type="Proteomes" id="UP000799754"/>
    </source>
</evidence>
<organism evidence="1 2">
    <name type="scientific">Macroventuria anomochaeta</name>
    <dbReference type="NCBI Taxonomy" id="301207"/>
    <lineage>
        <taxon>Eukaryota</taxon>
        <taxon>Fungi</taxon>
        <taxon>Dikarya</taxon>
        <taxon>Ascomycota</taxon>
        <taxon>Pezizomycotina</taxon>
        <taxon>Dothideomycetes</taxon>
        <taxon>Pleosporomycetidae</taxon>
        <taxon>Pleosporales</taxon>
        <taxon>Pleosporineae</taxon>
        <taxon>Didymellaceae</taxon>
        <taxon>Macroventuria</taxon>
    </lineage>
</organism>
<sequence length="71" mass="8008">MSSLLSCAQDFGNRQRVHIILLVSYSLICYISDHLLPEEKSLSLCGQHAVCPPRHKILCYRSGCLSPSQKY</sequence>
<proteinExistence type="predicted"/>
<comment type="caution">
    <text evidence="1">The sequence shown here is derived from an EMBL/GenBank/DDBJ whole genome shotgun (WGS) entry which is preliminary data.</text>
</comment>
<name>A0ACB6S2R8_9PLEO</name>
<accession>A0ACB6S2R8</accession>
<dbReference type="Proteomes" id="UP000799754">
    <property type="component" value="Unassembled WGS sequence"/>
</dbReference>
<dbReference type="EMBL" id="MU006715">
    <property type="protein sequence ID" value="KAF2627822.1"/>
    <property type="molecule type" value="Genomic_DNA"/>
</dbReference>
<reference evidence="1" key="1">
    <citation type="journal article" date="2020" name="Stud. Mycol.">
        <title>101 Dothideomycetes genomes: a test case for predicting lifestyles and emergence of pathogens.</title>
        <authorList>
            <person name="Haridas S."/>
            <person name="Albert R."/>
            <person name="Binder M."/>
            <person name="Bloem J."/>
            <person name="Labutti K."/>
            <person name="Salamov A."/>
            <person name="Andreopoulos B."/>
            <person name="Baker S."/>
            <person name="Barry K."/>
            <person name="Bills G."/>
            <person name="Bluhm B."/>
            <person name="Cannon C."/>
            <person name="Castanera R."/>
            <person name="Culley D."/>
            <person name="Daum C."/>
            <person name="Ezra D."/>
            <person name="Gonzalez J."/>
            <person name="Henrissat B."/>
            <person name="Kuo A."/>
            <person name="Liang C."/>
            <person name="Lipzen A."/>
            <person name="Lutzoni F."/>
            <person name="Magnuson J."/>
            <person name="Mondo S."/>
            <person name="Nolan M."/>
            <person name="Ohm R."/>
            <person name="Pangilinan J."/>
            <person name="Park H.-J."/>
            <person name="Ramirez L."/>
            <person name="Alfaro M."/>
            <person name="Sun H."/>
            <person name="Tritt A."/>
            <person name="Yoshinaga Y."/>
            <person name="Zwiers L.-H."/>
            <person name="Turgeon B."/>
            <person name="Goodwin S."/>
            <person name="Spatafora J."/>
            <person name="Crous P."/>
            <person name="Grigoriev I."/>
        </authorList>
    </citation>
    <scope>NUCLEOTIDE SEQUENCE</scope>
    <source>
        <strain evidence="1">CBS 525.71</strain>
    </source>
</reference>
<evidence type="ECO:0000313" key="1">
    <source>
        <dbReference type="EMBL" id="KAF2627822.1"/>
    </source>
</evidence>
<protein>
    <submittedName>
        <fullName evidence="1">Uncharacterized protein</fullName>
    </submittedName>
</protein>
<keyword evidence="2" id="KW-1185">Reference proteome</keyword>
<gene>
    <name evidence="1" type="ORF">BU25DRAFT_44818</name>
</gene>